<dbReference type="PROSITE" id="PS50943">
    <property type="entry name" value="HTH_CROC1"/>
    <property type="match status" value="1"/>
</dbReference>
<evidence type="ECO:0000259" key="1">
    <source>
        <dbReference type="PROSITE" id="PS50943"/>
    </source>
</evidence>
<gene>
    <name evidence="2" type="ORF">ASZ90_005170</name>
</gene>
<dbReference type="SUPFAM" id="SSF47413">
    <property type="entry name" value="lambda repressor-like DNA-binding domains"/>
    <property type="match status" value="1"/>
</dbReference>
<dbReference type="AlphaFoldDB" id="A0A0W8FVT7"/>
<dbReference type="Gene3D" id="1.10.260.40">
    <property type="entry name" value="lambda repressor-like DNA-binding domains"/>
    <property type="match status" value="1"/>
</dbReference>
<proteinExistence type="predicted"/>
<comment type="caution">
    <text evidence="2">The sequence shown here is derived from an EMBL/GenBank/DDBJ whole genome shotgun (WGS) entry which is preliminary data.</text>
</comment>
<protein>
    <recommendedName>
        <fullName evidence="1">HTH cro/C1-type domain-containing protein</fullName>
    </recommendedName>
</protein>
<dbReference type="GO" id="GO:0003677">
    <property type="term" value="F:DNA binding"/>
    <property type="evidence" value="ECO:0007669"/>
    <property type="project" value="InterPro"/>
</dbReference>
<feature type="domain" description="HTH cro/C1-type" evidence="1">
    <location>
        <begin position="10"/>
        <end position="64"/>
    </location>
</feature>
<sequence>MTKKEIGQIIRDRRKFLKITQKDFAEIVGLSLRNFVDIENGNANSTLDTVQKITDALGLEITIKVD</sequence>
<evidence type="ECO:0000313" key="2">
    <source>
        <dbReference type="EMBL" id="KUG25032.1"/>
    </source>
</evidence>
<dbReference type="EMBL" id="LNQE01000781">
    <property type="protein sequence ID" value="KUG25032.1"/>
    <property type="molecule type" value="Genomic_DNA"/>
</dbReference>
<dbReference type="Pfam" id="PF01381">
    <property type="entry name" value="HTH_3"/>
    <property type="match status" value="1"/>
</dbReference>
<name>A0A0W8FVT7_9ZZZZ</name>
<accession>A0A0W8FVT7</accession>
<dbReference type="InterPro" id="IPR001387">
    <property type="entry name" value="Cro/C1-type_HTH"/>
</dbReference>
<dbReference type="SMART" id="SM00530">
    <property type="entry name" value="HTH_XRE"/>
    <property type="match status" value="1"/>
</dbReference>
<organism evidence="2">
    <name type="scientific">hydrocarbon metagenome</name>
    <dbReference type="NCBI Taxonomy" id="938273"/>
    <lineage>
        <taxon>unclassified sequences</taxon>
        <taxon>metagenomes</taxon>
        <taxon>ecological metagenomes</taxon>
    </lineage>
</organism>
<dbReference type="InterPro" id="IPR010982">
    <property type="entry name" value="Lambda_DNA-bd_dom_sf"/>
</dbReference>
<reference evidence="2" key="1">
    <citation type="journal article" date="2015" name="Proc. Natl. Acad. Sci. U.S.A.">
        <title>Networks of energetic and metabolic interactions define dynamics in microbial communities.</title>
        <authorList>
            <person name="Embree M."/>
            <person name="Liu J.K."/>
            <person name="Al-Bassam M.M."/>
            <person name="Zengler K."/>
        </authorList>
    </citation>
    <scope>NUCLEOTIDE SEQUENCE</scope>
</reference>
<dbReference type="CDD" id="cd00093">
    <property type="entry name" value="HTH_XRE"/>
    <property type="match status" value="1"/>
</dbReference>